<dbReference type="EMBL" id="OIVN01001065">
    <property type="protein sequence ID" value="SPC89400.1"/>
    <property type="molecule type" value="Genomic_DNA"/>
</dbReference>
<proteinExistence type="predicted"/>
<feature type="compositionally biased region" description="Polar residues" evidence="1">
    <location>
        <begin position="47"/>
        <end position="56"/>
    </location>
</feature>
<organism evidence="2">
    <name type="scientific">Fagus sylvatica</name>
    <name type="common">Beechnut</name>
    <dbReference type="NCBI Taxonomy" id="28930"/>
    <lineage>
        <taxon>Eukaryota</taxon>
        <taxon>Viridiplantae</taxon>
        <taxon>Streptophyta</taxon>
        <taxon>Embryophyta</taxon>
        <taxon>Tracheophyta</taxon>
        <taxon>Spermatophyta</taxon>
        <taxon>Magnoliopsida</taxon>
        <taxon>eudicotyledons</taxon>
        <taxon>Gunneridae</taxon>
        <taxon>Pentapetalae</taxon>
        <taxon>rosids</taxon>
        <taxon>fabids</taxon>
        <taxon>Fagales</taxon>
        <taxon>Fagaceae</taxon>
        <taxon>Fagus</taxon>
    </lineage>
</organism>
<accession>A0A2N9FQM7</accession>
<gene>
    <name evidence="2" type="ORF">FSB_LOCUS17282</name>
</gene>
<evidence type="ECO:0000256" key="1">
    <source>
        <dbReference type="SAM" id="MobiDB-lite"/>
    </source>
</evidence>
<evidence type="ECO:0000313" key="2">
    <source>
        <dbReference type="EMBL" id="SPC89400.1"/>
    </source>
</evidence>
<protein>
    <submittedName>
        <fullName evidence="2">Uncharacterized protein</fullName>
    </submittedName>
</protein>
<feature type="compositionally biased region" description="Basic and acidic residues" evidence="1">
    <location>
        <begin position="25"/>
        <end position="41"/>
    </location>
</feature>
<dbReference type="AlphaFoldDB" id="A0A2N9FQM7"/>
<reference evidence="2" key="1">
    <citation type="submission" date="2018-02" db="EMBL/GenBank/DDBJ databases">
        <authorList>
            <person name="Cohen D.B."/>
            <person name="Kent A.D."/>
        </authorList>
    </citation>
    <scope>NUCLEOTIDE SEQUENCE</scope>
</reference>
<feature type="region of interest" description="Disordered" evidence="1">
    <location>
        <begin position="1"/>
        <end position="76"/>
    </location>
</feature>
<sequence length="111" mass="12526">MEAPLALPTCTRSSENEMVGMQPRSHVDNPKSRYAEIKPLSEDVESTESLPTITHSSKNEIVGMQPPSHVDKPESREELSLRSYSFTKAEGLFVDDEPSHSTTRFNWHGWP</sequence>
<name>A0A2N9FQM7_FAGSY</name>